<evidence type="ECO:0000313" key="1">
    <source>
        <dbReference type="EMBL" id="CAB4154860.1"/>
    </source>
</evidence>
<gene>
    <name evidence="3" type="ORF">UFOVP1232_5</name>
    <name evidence="4" type="ORF">UFOVP1572_8</name>
    <name evidence="1" type="ORF">UFOVP644_39</name>
    <name evidence="2" type="ORF">UFOVP958_39</name>
</gene>
<sequence length="85" mass="9940">MRYILDLATRGELYVDTAQVYAVEVVDIVNVQKTLNYDRVHLSNEELTHERKGMLVHINGEKFTCEYDAEFLELWMDETEGPCLD</sequence>
<dbReference type="EMBL" id="LR796621">
    <property type="protein sequence ID" value="CAB4154860.1"/>
    <property type="molecule type" value="Genomic_DNA"/>
</dbReference>
<evidence type="ECO:0000313" key="3">
    <source>
        <dbReference type="EMBL" id="CAB4192164.1"/>
    </source>
</evidence>
<evidence type="ECO:0000313" key="4">
    <source>
        <dbReference type="EMBL" id="CAB5230439.1"/>
    </source>
</evidence>
<dbReference type="EMBL" id="LR796908">
    <property type="protein sequence ID" value="CAB4174287.1"/>
    <property type="molecule type" value="Genomic_DNA"/>
</dbReference>
<reference evidence="4" key="1">
    <citation type="submission" date="2020-05" db="EMBL/GenBank/DDBJ databases">
        <authorList>
            <person name="Chiriac C."/>
            <person name="Salcher M."/>
            <person name="Ghai R."/>
            <person name="Kavagutti S V."/>
        </authorList>
    </citation>
    <scope>NUCLEOTIDE SEQUENCE</scope>
</reference>
<dbReference type="EMBL" id="LR797189">
    <property type="protein sequence ID" value="CAB4192164.1"/>
    <property type="molecule type" value="Genomic_DNA"/>
</dbReference>
<name>A0A6J7XGV0_9CAUD</name>
<protein>
    <submittedName>
        <fullName evidence="4">Uncharacterized protein</fullName>
    </submittedName>
</protein>
<proteinExistence type="predicted"/>
<accession>A0A6J7XGV0</accession>
<dbReference type="EMBL" id="LR798421">
    <property type="protein sequence ID" value="CAB5230439.1"/>
    <property type="molecule type" value="Genomic_DNA"/>
</dbReference>
<evidence type="ECO:0000313" key="2">
    <source>
        <dbReference type="EMBL" id="CAB4174287.1"/>
    </source>
</evidence>
<organism evidence="4">
    <name type="scientific">uncultured Caudovirales phage</name>
    <dbReference type="NCBI Taxonomy" id="2100421"/>
    <lineage>
        <taxon>Viruses</taxon>
        <taxon>Duplodnaviria</taxon>
        <taxon>Heunggongvirae</taxon>
        <taxon>Uroviricota</taxon>
        <taxon>Caudoviricetes</taxon>
        <taxon>Peduoviridae</taxon>
        <taxon>Maltschvirus</taxon>
        <taxon>Maltschvirus maltsch</taxon>
    </lineage>
</organism>